<keyword evidence="2" id="KW-0813">Transport</keyword>
<dbReference type="Pfam" id="PF00528">
    <property type="entry name" value="BPD_transp_1"/>
    <property type="match status" value="1"/>
</dbReference>
<protein>
    <submittedName>
        <fullName evidence="9">Sulfate transport system permease protein CysW</fullName>
    </submittedName>
</protein>
<dbReference type="InterPro" id="IPR035906">
    <property type="entry name" value="MetI-like_sf"/>
</dbReference>
<evidence type="ECO:0000256" key="2">
    <source>
        <dbReference type="ARBA" id="ARBA00022448"/>
    </source>
</evidence>
<keyword evidence="3 7" id="KW-0812">Transmembrane</keyword>
<proteinExistence type="predicted"/>
<evidence type="ECO:0000256" key="5">
    <source>
        <dbReference type="ARBA" id="ARBA00023032"/>
    </source>
</evidence>
<name>A0A645HHY0_9ZZZZ</name>
<dbReference type="GO" id="GO:0015419">
    <property type="term" value="F:ABC-type sulfate transporter activity"/>
    <property type="evidence" value="ECO:0007669"/>
    <property type="project" value="InterPro"/>
</dbReference>
<dbReference type="EMBL" id="VSSQ01093505">
    <property type="protein sequence ID" value="MPN38340.1"/>
    <property type="molecule type" value="Genomic_DNA"/>
</dbReference>
<dbReference type="PANTHER" id="PTHR30406">
    <property type="entry name" value="SULFATE TRANSPORT SYSTEM PERMEASE PROTEIN"/>
    <property type="match status" value="1"/>
</dbReference>
<keyword evidence="4 7" id="KW-1133">Transmembrane helix</keyword>
<feature type="transmembrane region" description="Helical" evidence="7">
    <location>
        <begin position="96"/>
        <end position="122"/>
    </location>
</feature>
<comment type="subcellular location">
    <subcellularLocation>
        <location evidence="1">Membrane</location>
        <topology evidence="1">Multi-pass membrane protein</topology>
    </subcellularLocation>
</comment>
<dbReference type="PROSITE" id="PS50928">
    <property type="entry name" value="ABC_TM1"/>
    <property type="match status" value="1"/>
</dbReference>
<reference evidence="9" key="1">
    <citation type="submission" date="2019-08" db="EMBL/GenBank/DDBJ databases">
        <authorList>
            <person name="Kucharzyk K."/>
            <person name="Murdoch R.W."/>
            <person name="Higgins S."/>
            <person name="Loffler F."/>
        </authorList>
    </citation>
    <scope>NUCLEOTIDE SEQUENCE</scope>
</reference>
<evidence type="ECO:0000313" key="9">
    <source>
        <dbReference type="EMBL" id="MPN38340.1"/>
    </source>
</evidence>
<evidence type="ECO:0000256" key="7">
    <source>
        <dbReference type="SAM" id="Phobius"/>
    </source>
</evidence>
<evidence type="ECO:0000256" key="4">
    <source>
        <dbReference type="ARBA" id="ARBA00022989"/>
    </source>
</evidence>
<keyword evidence="5" id="KW-0764">Sulfate transport</keyword>
<feature type="transmembrane region" description="Helical" evidence="7">
    <location>
        <begin position="36"/>
        <end position="57"/>
    </location>
</feature>
<accession>A0A645HHY0</accession>
<dbReference type="CDD" id="cd06261">
    <property type="entry name" value="TM_PBP2"/>
    <property type="match status" value="1"/>
</dbReference>
<feature type="transmembrane region" description="Helical" evidence="7">
    <location>
        <begin position="142"/>
        <end position="162"/>
    </location>
</feature>
<evidence type="ECO:0000259" key="8">
    <source>
        <dbReference type="PROSITE" id="PS50928"/>
    </source>
</evidence>
<organism evidence="9">
    <name type="scientific">bioreactor metagenome</name>
    <dbReference type="NCBI Taxonomy" id="1076179"/>
    <lineage>
        <taxon>unclassified sequences</taxon>
        <taxon>metagenomes</taxon>
        <taxon>ecological metagenomes</taxon>
    </lineage>
</organism>
<dbReference type="Gene3D" id="1.10.3720.10">
    <property type="entry name" value="MetI-like"/>
    <property type="match status" value="1"/>
</dbReference>
<dbReference type="InterPro" id="IPR000515">
    <property type="entry name" value="MetI-like"/>
</dbReference>
<evidence type="ECO:0000256" key="1">
    <source>
        <dbReference type="ARBA" id="ARBA00004141"/>
    </source>
</evidence>
<feature type="domain" description="ABC transmembrane type-1" evidence="8">
    <location>
        <begin position="1"/>
        <end position="162"/>
    </location>
</feature>
<dbReference type="GO" id="GO:0005886">
    <property type="term" value="C:plasma membrane"/>
    <property type="evidence" value="ECO:0007669"/>
    <property type="project" value="TreeGrafter"/>
</dbReference>
<evidence type="ECO:0000256" key="3">
    <source>
        <dbReference type="ARBA" id="ARBA00022692"/>
    </source>
</evidence>
<dbReference type="SUPFAM" id="SSF161098">
    <property type="entry name" value="MetI-like"/>
    <property type="match status" value="1"/>
</dbReference>
<keyword evidence="6 7" id="KW-0472">Membrane</keyword>
<dbReference type="PANTHER" id="PTHR30406:SF8">
    <property type="entry name" value="SULFATE TRANSPORT SYSTEM PERMEASE PROTEIN CYST"/>
    <property type="match status" value="1"/>
</dbReference>
<gene>
    <name evidence="9" type="primary">cysW_17</name>
    <name evidence="9" type="ORF">SDC9_185864</name>
</gene>
<comment type="caution">
    <text evidence="9">The sequence shown here is derived from an EMBL/GenBank/DDBJ whole genome shotgun (WGS) entry which is preliminary data.</text>
</comment>
<sequence length="172" mass="17407">MLPLVLPPVVGGLALLLTYGRTGLLGRWLEVGGVHIAFTTTAVVLAQTFVAMPFLVISLEGALRSGTEAYERVAATLGAAPGVVLRRVTLPLVAPGLVSGAVLAFARALGEFGATLTFAGSLQGTTRTLPLEVYLQREVDPAAAVALSLVLVAVGALVVLTVGSRALGGGHG</sequence>
<evidence type="ECO:0000256" key="6">
    <source>
        <dbReference type="ARBA" id="ARBA00023136"/>
    </source>
</evidence>
<dbReference type="InterPro" id="IPR005667">
    <property type="entry name" value="Sulph_transpt2"/>
</dbReference>
<dbReference type="AlphaFoldDB" id="A0A645HHY0"/>